<organism evidence="1 2">
    <name type="scientific">Aristaeella hokkaidonensis</name>
    <dbReference type="NCBI Taxonomy" id="3046382"/>
    <lineage>
        <taxon>Bacteria</taxon>
        <taxon>Bacillati</taxon>
        <taxon>Bacillota</taxon>
        <taxon>Clostridia</taxon>
        <taxon>Eubacteriales</taxon>
        <taxon>Aristaeellaceae</taxon>
        <taxon>Aristaeella</taxon>
    </lineage>
</organism>
<evidence type="ECO:0000313" key="2">
    <source>
        <dbReference type="Proteomes" id="UP000682782"/>
    </source>
</evidence>
<dbReference type="Proteomes" id="UP000682782">
    <property type="component" value="Chromosome"/>
</dbReference>
<proteinExistence type="predicted"/>
<reference evidence="1" key="1">
    <citation type="submission" date="2021-01" db="EMBL/GenBank/DDBJ databases">
        <title>Complete genome sequence of Clostridiales bacterium R-7.</title>
        <authorList>
            <person name="Mahoney-Kurpe S.C."/>
            <person name="Palevich N."/>
            <person name="Koike S."/>
            <person name="Moon C.D."/>
            <person name="Attwood G.T."/>
        </authorList>
    </citation>
    <scope>NUCLEOTIDE SEQUENCE</scope>
    <source>
        <strain evidence="1">R-7</strain>
    </source>
</reference>
<gene>
    <name evidence="1" type="ORF">JYE49_08430</name>
</gene>
<evidence type="ECO:0000313" key="1">
    <source>
        <dbReference type="EMBL" id="QUC65906.1"/>
    </source>
</evidence>
<name>A0AC61N628_9FIRM</name>
<sequence>MPKKTHGLGRGLDSLFAGAEDWGTSIQEIPVGELDPNPDQPRRTFSPESISQLADSIREQGVLQPLLVAPAGGGRYMIIAGERRYRAGREAGLETLPCIVKDIDVIRQREIALIENLQREDLNPIEAAKGIRALMDQCGYTQEKVSFRLGKSRPAVANMLRLLQLPDEVTEMVKDGLLTAGHARVLAGVNSSAEQLRLAHKAVDEGLNVRQMEQLVKALGAKPKKKAAPKRLPAELNELQEKILRRTGLKSTLTGSISKGRIVLQYSSREELERLNDILDKIGD</sequence>
<dbReference type="EMBL" id="CP068393">
    <property type="protein sequence ID" value="QUC65906.1"/>
    <property type="molecule type" value="Genomic_DNA"/>
</dbReference>
<protein>
    <submittedName>
        <fullName evidence="1">ParB/RepB/Spo0J family partition protein</fullName>
    </submittedName>
</protein>
<accession>A0AC61N628</accession>
<keyword evidence="2" id="KW-1185">Reference proteome</keyword>